<gene>
    <name evidence="1" type="ORF">ADL29_28530</name>
</gene>
<evidence type="ECO:0000313" key="1">
    <source>
        <dbReference type="EMBL" id="KPC60655.1"/>
    </source>
</evidence>
<protein>
    <submittedName>
        <fullName evidence="1">Uncharacterized protein</fullName>
    </submittedName>
</protein>
<comment type="caution">
    <text evidence="1">The sequence shown here is derived from an EMBL/GenBank/DDBJ whole genome shotgun (WGS) entry which is preliminary data.</text>
</comment>
<accession>A0A0N0XUB7</accession>
<dbReference type="AlphaFoldDB" id="A0A0N0XUB7"/>
<dbReference type="RefSeq" id="WP_157878595.1">
    <property type="nucleotide sequence ID" value="NZ_LGKG01000158.1"/>
</dbReference>
<organism evidence="1 2">
    <name type="scientific">Streptomyces chattanoogensis</name>
    <dbReference type="NCBI Taxonomy" id="66876"/>
    <lineage>
        <taxon>Bacteria</taxon>
        <taxon>Bacillati</taxon>
        <taxon>Actinomycetota</taxon>
        <taxon>Actinomycetes</taxon>
        <taxon>Kitasatosporales</taxon>
        <taxon>Streptomycetaceae</taxon>
        <taxon>Streptomyces</taxon>
    </lineage>
</organism>
<proteinExistence type="predicted"/>
<sequence>MARTLMDITSEDFRLEDERDAYRAALEQVVAAWFPARSGTAVARTGRVTGPRLCLGPSISAGLNA</sequence>
<keyword evidence="2" id="KW-1185">Reference proteome</keyword>
<dbReference type="Proteomes" id="UP000037982">
    <property type="component" value="Unassembled WGS sequence"/>
</dbReference>
<name>A0A0N0XUB7_9ACTN</name>
<reference evidence="2" key="1">
    <citation type="submission" date="2015-07" db="EMBL/GenBank/DDBJ databases">
        <authorList>
            <person name="Ju K.-S."/>
            <person name="Doroghazi J.R."/>
            <person name="Metcalf W.W."/>
        </authorList>
    </citation>
    <scope>NUCLEOTIDE SEQUENCE [LARGE SCALE GENOMIC DNA]</scope>
    <source>
        <strain evidence="2">NRRL ISP-5002</strain>
    </source>
</reference>
<dbReference type="EMBL" id="LGKG01000158">
    <property type="protein sequence ID" value="KPC60655.1"/>
    <property type="molecule type" value="Genomic_DNA"/>
</dbReference>
<evidence type="ECO:0000313" key="2">
    <source>
        <dbReference type="Proteomes" id="UP000037982"/>
    </source>
</evidence>